<dbReference type="OMA" id="YTNPRPH"/>
<keyword evidence="4" id="KW-0539">Nucleus</keyword>
<evidence type="ECO:0000313" key="8">
    <source>
        <dbReference type="EMBL" id="GAQ83517.1"/>
    </source>
</evidence>
<evidence type="ECO:0000256" key="7">
    <source>
        <dbReference type="SAM" id="MobiDB-lite"/>
    </source>
</evidence>
<keyword evidence="2" id="KW-0378">Hydrolase</keyword>
<dbReference type="PANTHER" id="PTHR13522">
    <property type="entry name" value="U6 SNRNA PHOSPHODIESTERASE 1"/>
    <property type="match status" value="1"/>
</dbReference>
<dbReference type="SUPFAM" id="SSF55144">
    <property type="entry name" value="LigT-like"/>
    <property type="match status" value="1"/>
</dbReference>
<dbReference type="InterPro" id="IPR009097">
    <property type="entry name" value="Cyclic_Pdiesterase"/>
</dbReference>
<evidence type="ECO:0000256" key="2">
    <source>
        <dbReference type="ARBA" id="ARBA00022801"/>
    </source>
</evidence>
<evidence type="ECO:0000256" key="5">
    <source>
        <dbReference type="ARBA" id="ARBA00029543"/>
    </source>
</evidence>
<dbReference type="STRING" id="105231.A0A1Y1I443"/>
<feature type="region of interest" description="Disordered" evidence="7">
    <location>
        <begin position="69"/>
        <end position="135"/>
    </location>
</feature>
<dbReference type="OrthoDB" id="49151at2759"/>
<gene>
    <name evidence="8" type="ORF">KFL_001510200</name>
</gene>
<organism evidence="8 9">
    <name type="scientific">Klebsormidium nitens</name>
    <name type="common">Green alga</name>
    <name type="synonym">Ulothrix nitens</name>
    <dbReference type="NCBI Taxonomy" id="105231"/>
    <lineage>
        <taxon>Eukaryota</taxon>
        <taxon>Viridiplantae</taxon>
        <taxon>Streptophyta</taxon>
        <taxon>Klebsormidiophyceae</taxon>
        <taxon>Klebsormidiales</taxon>
        <taxon>Klebsormidiaceae</taxon>
        <taxon>Klebsormidium</taxon>
    </lineage>
</organism>
<dbReference type="GO" id="GO:0005634">
    <property type="term" value="C:nucleus"/>
    <property type="evidence" value="ECO:0000318"/>
    <property type="project" value="GO_Central"/>
</dbReference>
<keyword evidence="1" id="KW-0540">Nuclease</keyword>
<feature type="compositionally biased region" description="Low complexity" evidence="7">
    <location>
        <begin position="113"/>
        <end position="126"/>
    </location>
</feature>
<protein>
    <recommendedName>
        <fullName evidence="5">U6 snRNA phosphodiesterase 1</fullName>
    </recommendedName>
    <alternativeName>
        <fullName evidence="6">3'-5' RNA exonuclease USB1</fullName>
    </alternativeName>
</protein>
<dbReference type="Gene3D" id="3.90.1140.10">
    <property type="entry name" value="Cyclic phosphodiesterase"/>
    <property type="match status" value="1"/>
</dbReference>
<name>A0A1Y1I443_KLENI</name>
<feature type="region of interest" description="Disordered" evidence="7">
    <location>
        <begin position="1"/>
        <end position="41"/>
    </location>
</feature>
<evidence type="ECO:0000256" key="6">
    <source>
        <dbReference type="ARBA" id="ARBA00030030"/>
    </source>
</evidence>
<dbReference type="GO" id="GO:0016829">
    <property type="term" value="F:lyase activity"/>
    <property type="evidence" value="ECO:0007669"/>
    <property type="project" value="UniProtKB-KW"/>
</dbReference>
<dbReference type="GO" id="GO:0000175">
    <property type="term" value="F:3'-5'-RNA exonuclease activity"/>
    <property type="evidence" value="ECO:0000318"/>
    <property type="project" value="GO_Central"/>
</dbReference>
<reference evidence="8 9" key="1">
    <citation type="journal article" date="2014" name="Nat. Commun.">
        <title>Klebsormidium flaccidum genome reveals primary factors for plant terrestrial adaptation.</title>
        <authorList>
            <person name="Hori K."/>
            <person name="Maruyama F."/>
            <person name="Fujisawa T."/>
            <person name="Togashi T."/>
            <person name="Yamamoto N."/>
            <person name="Seo M."/>
            <person name="Sato S."/>
            <person name="Yamada T."/>
            <person name="Mori H."/>
            <person name="Tajima N."/>
            <person name="Moriyama T."/>
            <person name="Ikeuchi M."/>
            <person name="Watanabe M."/>
            <person name="Wada H."/>
            <person name="Kobayashi K."/>
            <person name="Saito M."/>
            <person name="Masuda T."/>
            <person name="Sasaki-Sekimoto Y."/>
            <person name="Mashiguchi K."/>
            <person name="Awai K."/>
            <person name="Shimojima M."/>
            <person name="Masuda S."/>
            <person name="Iwai M."/>
            <person name="Nobusawa T."/>
            <person name="Narise T."/>
            <person name="Kondo S."/>
            <person name="Saito H."/>
            <person name="Sato R."/>
            <person name="Murakawa M."/>
            <person name="Ihara Y."/>
            <person name="Oshima-Yamada Y."/>
            <person name="Ohtaka K."/>
            <person name="Satoh M."/>
            <person name="Sonobe K."/>
            <person name="Ishii M."/>
            <person name="Ohtani R."/>
            <person name="Kanamori-Sato M."/>
            <person name="Honoki R."/>
            <person name="Miyazaki D."/>
            <person name="Mochizuki H."/>
            <person name="Umetsu J."/>
            <person name="Higashi K."/>
            <person name="Shibata D."/>
            <person name="Kamiya Y."/>
            <person name="Sato N."/>
            <person name="Nakamura Y."/>
            <person name="Tabata S."/>
            <person name="Ida S."/>
            <person name="Kurokawa K."/>
            <person name="Ohta H."/>
        </authorList>
    </citation>
    <scope>NUCLEOTIDE SEQUENCE [LARGE SCALE GENOMIC DNA]</scope>
    <source>
        <strain evidence="8 9">NIES-2285</strain>
    </source>
</reference>
<evidence type="ECO:0000313" key="9">
    <source>
        <dbReference type="Proteomes" id="UP000054558"/>
    </source>
</evidence>
<proteinExistence type="predicted"/>
<dbReference type="Pfam" id="PF09749">
    <property type="entry name" value="HVSL"/>
    <property type="match status" value="1"/>
</dbReference>
<evidence type="ECO:0000256" key="4">
    <source>
        <dbReference type="ARBA" id="ARBA00023242"/>
    </source>
</evidence>
<dbReference type="PANTHER" id="PTHR13522:SF3">
    <property type="entry name" value="U6 SNRNA PHOSPHODIESTERASE 1"/>
    <property type="match status" value="1"/>
</dbReference>
<dbReference type="Proteomes" id="UP000054558">
    <property type="component" value="Unassembled WGS sequence"/>
</dbReference>
<dbReference type="GO" id="GO:0034477">
    <property type="term" value="P:U6 snRNA 3'-end processing"/>
    <property type="evidence" value="ECO:0000318"/>
    <property type="project" value="GO_Central"/>
</dbReference>
<accession>A0A1Y1I443</accession>
<evidence type="ECO:0000256" key="1">
    <source>
        <dbReference type="ARBA" id="ARBA00022722"/>
    </source>
</evidence>
<dbReference type="EMBL" id="DF237100">
    <property type="protein sequence ID" value="GAQ83517.1"/>
    <property type="molecule type" value="Genomic_DNA"/>
</dbReference>
<evidence type="ECO:0000256" key="3">
    <source>
        <dbReference type="ARBA" id="ARBA00023239"/>
    </source>
</evidence>
<dbReference type="AlphaFoldDB" id="A0A1Y1I443"/>
<dbReference type="InterPro" id="IPR027521">
    <property type="entry name" value="Usb1"/>
</dbReference>
<keyword evidence="3" id="KW-0456">Lyase</keyword>
<keyword evidence="9" id="KW-1185">Reference proteome</keyword>
<feature type="compositionally biased region" description="Basic and acidic residues" evidence="7">
    <location>
        <begin position="75"/>
        <end position="85"/>
    </location>
</feature>
<sequence>MEALLLYNSESESDEELEPSESPPRKRSCKGLDNSGKNGRPVILEGGAVGLISNSASREGTVQIGSGISLLQSTPKHEPFTERSGSKPSAIAGSSKASLPGLPFSNHSAPTALLSPLPGSLQGSESQRNTGHQGRVRKFPHVEGNYATHVYIPVKVPRNFKTTLTRSLQRAKMLFPALQPMEGLSGNQDCNAGLSRVLEPADSYHISLSRTVPIKHYQIESLVEMLKENFMSQKRFALKLAEWQAFVNDDSTRSFLALGTTHGTEQICEQVRLVNEAFAVHELPVFYKEPRPHVSVAWCLEERLADLKQICGTLDVPCNPSETDPSNWENGSERWGSEVRRVECKIGKKIYVIWSG</sequence>